<keyword evidence="3" id="KW-0418">Kinase</keyword>
<dbReference type="SUPFAM" id="SSF56112">
    <property type="entry name" value="Protein kinase-like (PK-like)"/>
    <property type="match status" value="1"/>
</dbReference>
<dbReference type="InterPro" id="IPR011009">
    <property type="entry name" value="Kinase-like_dom_sf"/>
</dbReference>
<comment type="caution">
    <text evidence="5">The sequence shown here is derived from an EMBL/GenBank/DDBJ whole genome shotgun (WGS) entry which is preliminary data.</text>
</comment>
<keyword evidence="2" id="KW-0808">Transferase</keyword>
<feature type="domain" description="Alpha-type protein kinase" evidence="4">
    <location>
        <begin position="4"/>
        <end position="274"/>
    </location>
</feature>
<proteinExistence type="predicted"/>
<evidence type="ECO:0000313" key="6">
    <source>
        <dbReference type="Proteomes" id="UP000714275"/>
    </source>
</evidence>
<name>A0A9P6ZX06_9AGAM</name>
<sequence>MCTRYHSFSVDSADSSVGHVTIDPSIEGHIGIGGFKTAHRGWLTLTVPPSSGLGSCASHKVVVKRPFHRVYPQGTPASSTDFRIGRFAPVDELAKLFREANVLYWAKALLGLVYDFIDRTIADASDPPPFVIPHVWFVEAGLALSYSQGSSKPTLKTGTARTAFLLKEVIEGDDFTKFIHNMDPDPDQDGYEFALFLAFTQHIQYVKTGGLVYISDYQGNIKLLTDPQIMTHSSVSEGKDMFGGGNIEKAVSEFERRHVCNEFCKWPGFRLKTLGGDVA</sequence>
<dbReference type="Pfam" id="PF02816">
    <property type="entry name" value="Alpha_kinase"/>
    <property type="match status" value="1"/>
</dbReference>
<organism evidence="5 6">
    <name type="scientific">Suillus placidus</name>
    <dbReference type="NCBI Taxonomy" id="48579"/>
    <lineage>
        <taxon>Eukaryota</taxon>
        <taxon>Fungi</taxon>
        <taxon>Dikarya</taxon>
        <taxon>Basidiomycota</taxon>
        <taxon>Agaricomycotina</taxon>
        <taxon>Agaricomycetes</taxon>
        <taxon>Agaricomycetidae</taxon>
        <taxon>Boletales</taxon>
        <taxon>Suillineae</taxon>
        <taxon>Suillaceae</taxon>
        <taxon>Suillus</taxon>
    </lineage>
</organism>
<dbReference type="Proteomes" id="UP000714275">
    <property type="component" value="Unassembled WGS sequence"/>
</dbReference>
<evidence type="ECO:0000259" key="4">
    <source>
        <dbReference type="PROSITE" id="PS51158"/>
    </source>
</evidence>
<reference evidence="5" key="1">
    <citation type="journal article" date="2020" name="New Phytol.">
        <title>Comparative genomics reveals dynamic genome evolution in host specialist ectomycorrhizal fungi.</title>
        <authorList>
            <person name="Lofgren L.A."/>
            <person name="Nguyen N.H."/>
            <person name="Vilgalys R."/>
            <person name="Ruytinx J."/>
            <person name="Liao H.L."/>
            <person name="Branco S."/>
            <person name="Kuo A."/>
            <person name="LaButti K."/>
            <person name="Lipzen A."/>
            <person name="Andreopoulos W."/>
            <person name="Pangilinan J."/>
            <person name="Riley R."/>
            <person name="Hundley H."/>
            <person name="Na H."/>
            <person name="Barry K."/>
            <person name="Grigoriev I.V."/>
            <person name="Stajich J.E."/>
            <person name="Kennedy P.G."/>
        </authorList>
    </citation>
    <scope>NUCLEOTIDE SEQUENCE</scope>
    <source>
        <strain evidence="5">DOB743</strain>
    </source>
</reference>
<dbReference type="OrthoDB" id="2658733at2759"/>
<gene>
    <name evidence="5" type="ORF">EV702DRAFT_968337</name>
</gene>
<dbReference type="PROSITE" id="PS51158">
    <property type="entry name" value="ALPHA_KINASE"/>
    <property type="match status" value="1"/>
</dbReference>
<evidence type="ECO:0000256" key="2">
    <source>
        <dbReference type="ARBA" id="ARBA00022679"/>
    </source>
</evidence>
<dbReference type="EMBL" id="JABBWD010000016">
    <property type="protein sequence ID" value="KAG1778330.1"/>
    <property type="molecule type" value="Genomic_DNA"/>
</dbReference>
<protein>
    <recommendedName>
        <fullName evidence="4">Alpha-type protein kinase domain-containing protein</fullName>
    </recommendedName>
</protein>
<dbReference type="GO" id="GO:0005524">
    <property type="term" value="F:ATP binding"/>
    <property type="evidence" value="ECO:0007669"/>
    <property type="project" value="InterPro"/>
</dbReference>
<keyword evidence="1" id="KW-0723">Serine/threonine-protein kinase</keyword>
<dbReference type="Gene3D" id="3.20.200.10">
    <property type="entry name" value="MHCK/EF2 kinase"/>
    <property type="match status" value="1"/>
</dbReference>
<dbReference type="InterPro" id="IPR004166">
    <property type="entry name" value="a-kinase_dom"/>
</dbReference>
<evidence type="ECO:0000256" key="3">
    <source>
        <dbReference type="ARBA" id="ARBA00022777"/>
    </source>
</evidence>
<dbReference type="GO" id="GO:0004674">
    <property type="term" value="F:protein serine/threonine kinase activity"/>
    <property type="evidence" value="ECO:0007669"/>
    <property type="project" value="UniProtKB-KW"/>
</dbReference>
<dbReference type="AlphaFoldDB" id="A0A9P6ZX06"/>
<keyword evidence="6" id="KW-1185">Reference proteome</keyword>
<evidence type="ECO:0000313" key="5">
    <source>
        <dbReference type="EMBL" id="KAG1778330.1"/>
    </source>
</evidence>
<evidence type="ECO:0000256" key="1">
    <source>
        <dbReference type="ARBA" id="ARBA00022527"/>
    </source>
</evidence>
<accession>A0A9P6ZX06</accession>